<evidence type="ECO:0000313" key="2">
    <source>
        <dbReference type="EMBL" id="SHE74739.1"/>
    </source>
</evidence>
<reference evidence="2 3" key="1">
    <citation type="submission" date="2016-11" db="EMBL/GenBank/DDBJ databases">
        <authorList>
            <person name="Jaros S."/>
            <person name="Januszkiewicz K."/>
            <person name="Wedrychowicz H."/>
        </authorList>
    </citation>
    <scope>NUCLEOTIDE SEQUENCE [LARGE SCALE GENOMIC DNA]</scope>
    <source>
        <strain evidence="2 3">DSM 14828</strain>
    </source>
</reference>
<keyword evidence="3" id="KW-1185">Reference proteome</keyword>
<organism evidence="2 3">
    <name type="scientific">Alkalibacter saccharofermentans DSM 14828</name>
    <dbReference type="NCBI Taxonomy" id="1120975"/>
    <lineage>
        <taxon>Bacteria</taxon>
        <taxon>Bacillati</taxon>
        <taxon>Bacillota</taxon>
        <taxon>Clostridia</taxon>
        <taxon>Eubacteriales</taxon>
        <taxon>Eubacteriaceae</taxon>
        <taxon>Alkalibacter</taxon>
    </lineage>
</organism>
<feature type="chain" id="PRO_5012251396" evidence="1">
    <location>
        <begin position="25"/>
        <end position="235"/>
    </location>
</feature>
<gene>
    <name evidence="2" type="ORF">SAMN02746064_01122</name>
</gene>
<evidence type="ECO:0000313" key="3">
    <source>
        <dbReference type="Proteomes" id="UP000184251"/>
    </source>
</evidence>
<dbReference type="RefSeq" id="WP_073270105.1">
    <property type="nucleotide sequence ID" value="NZ_FQTU01000006.1"/>
</dbReference>
<dbReference type="Proteomes" id="UP000184251">
    <property type="component" value="Unassembled WGS sequence"/>
</dbReference>
<dbReference type="AlphaFoldDB" id="A0A1M4W0J6"/>
<keyword evidence="1" id="KW-0732">Signal</keyword>
<proteinExistence type="predicted"/>
<accession>A0A1M4W0J6</accession>
<name>A0A1M4W0J6_9FIRM</name>
<protein>
    <submittedName>
        <fullName evidence="2">Uncharacterized protein</fullName>
    </submittedName>
</protein>
<dbReference type="STRING" id="1120975.SAMN02746064_01122"/>
<dbReference type="EMBL" id="FQTU01000006">
    <property type="protein sequence ID" value="SHE74739.1"/>
    <property type="molecule type" value="Genomic_DNA"/>
</dbReference>
<feature type="signal peptide" evidence="1">
    <location>
        <begin position="1"/>
        <end position="24"/>
    </location>
</feature>
<evidence type="ECO:0000256" key="1">
    <source>
        <dbReference type="SAM" id="SignalP"/>
    </source>
</evidence>
<sequence>MKKLICAFLVIAIFVSSNFSYVLASNLSQETSPQLLINSEKTTKTTESTEVFWGDYTLDGVDYKIEIITDLSTNERKTTVSDSKSISIHHSKDNFITYNNEKIYFEVTESSINENNLSNNLLSPSYASTYINWMPIRTDWYTYKANQYIGQSAISFLSSLILTRFGGPAGVALTVALTVKQYHEQVYALRYKKDWKLKKTYCGAQGYYNKYAYKYWHYTITGVYIPNTYNLIELY</sequence>